<gene>
    <name evidence="2" type="ORF">FBQ74_18635</name>
</gene>
<dbReference type="KEGG" id="salk:FBQ74_18635"/>
<dbReference type="EMBL" id="CP039853">
    <property type="protein sequence ID" value="QCZ95538.1"/>
    <property type="molecule type" value="Genomic_DNA"/>
</dbReference>
<sequence>MTGITFDVRSPCLNDGKRELVVKLAALMGYWIAGMLMLIDAKSLAGALFWPCLIIYIWWEYLCVPGGIRTVLFIVLNTYAGMRDISP</sequence>
<keyword evidence="3" id="KW-1185">Reference proteome</keyword>
<evidence type="ECO:0000313" key="2">
    <source>
        <dbReference type="EMBL" id="QCZ95538.1"/>
    </source>
</evidence>
<evidence type="ECO:0000313" key="3">
    <source>
        <dbReference type="Proteomes" id="UP000304912"/>
    </source>
</evidence>
<reference evidence="2 3" key="1">
    <citation type="submission" date="2019-04" db="EMBL/GenBank/DDBJ databases">
        <title>Salinimonas iocasae sp. nov., a halophilic bacterium isolated from the outer tube casing of tubeworms in Okinawa Trough.</title>
        <authorList>
            <person name="Zhang H."/>
            <person name="Wang H."/>
            <person name="Li C."/>
        </authorList>
    </citation>
    <scope>NUCLEOTIDE SEQUENCE [LARGE SCALE GENOMIC DNA]</scope>
    <source>
        <strain evidence="2 3">KX18D6</strain>
        <plasmid evidence="2 3">plas12</plasmid>
    </source>
</reference>
<geneLocation type="plasmid" evidence="2 3">
    <name>plas12</name>
</geneLocation>
<keyword evidence="2" id="KW-0614">Plasmid</keyword>
<organism evidence="2 3">
    <name type="scientific">Salinimonas iocasae</name>
    <dbReference type="NCBI Taxonomy" id="2572577"/>
    <lineage>
        <taxon>Bacteria</taxon>
        <taxon>Pseudomonadati</taxon>
        <taxon>Pseudomonadota</taxon>
        <taxon>Gammaproteobacteria</taxon>
        <taxon>Alteromonadales</taxon>
        <taxon>Alteromonadaceae</taxon>
        <taxon>Alteromonas/Salinimonas group</taxon>
        <taxon>Salinimonas</taxon>
    </lineage>
</organism>
<evidence type="ECO:0000256" key="1">
    <source>
        <dbReference type="SAM" id="Phobius"/>
    </source>
</evidence>
<accession>A0A5B7YJ38</accession>
<keyword evidence="1" id="KW-1133">Transmembrane helix</keyword>
<dbReference type="RefSeq" id="WP_139758224.1">
    <property type="nucleotide sequence ID" value="NZ_CP039853.1"/>
</dbReference>
<feature type="transmembrane region" description="Helical" evidence="1">
    <location>
        <begin position="20"/>
        <end position="39"/>
    </location>
</feature>
<name>A0A5B7YJ38_9ALTE</name>
<keyword evidence="1" id="KW-0472">Membrane</keyword>
<proteinExistence type="predicted"/>
<keyword evidence="1" id="KW-0812">Transmembrane</keyword>
<protein>
    <submittedName>
        <fullName evidence="2">Uncharacterized protein</fullName>
    </submittedName>
</protein>
<dbReference type="AlphaFoldDB" id="A0A5B7YJ38"/>
<dbReference type="Proteomes" id="UP000304912">
    <property type="component" value="Plasmid plas12"/>
</dbReference>